<keyword evidence="1" id="KW-1133">Transmembrane helix</keyword>
<evidence type="ECO:0008006" key="4">
    <source>
        <dbReference type="Google" id="ProtNLM"/>
    </source>
</evidence>
<gene>
    <name evidence="2" type="ORF">C446_14619</name>
</gene>
<reference evidence="2 3" key="1">
    <citation type="journal article" date="2014" name="PLoS Genet.">
        <title>Phylogenetically driven sequencing of extremely halophilic archaea reveals strategies for static and dynamic osmo-response.</title>
        <authorList>
            <person name="Becker E.A."/>
            <person name="Seitzer P.M."/>
            <person name="Tritt A."/>
            <person name="Larsen D."/>
            <person name="Krusor M."/>
            <person name="Yao A.I."/>
            <person name="Wu D."/>
            <person name="Madern D."/>
            <person name="Eisen J.A."/>
            <person name="Darling A.E."/>
            <person name="Facciotti M.T."/>
        </authorList>
    </citation>
    <scope>NUCLEOTIDE SEQUENCE [LARGE SCALE GENOMIC DNA]</scope>
    <source>
        <strain evidence="2 3">JCM 10879</strain>
    </source>
</reference>
<evidence type="ECO:0000256" key="1">
    <source>
        <dbReference type="SAM" id="Phobius"/>
    </source>
</evidence>
<evidence type="ECO:0000313" key="3">
    <source>
        <dbReference type="Proteomes" id="UP000011607"/>
    </source>
</evidence>
<proteinExistence type="predicted"/>
<dbReference type="Proteomes" id="UP000011607">
    <property type="component" value="Unassembled WGS sequence"/>
</dbReference>
<protein>
    <recommendedName>
        <fullName evidence="4">DUF2975 domain-containing protein</fullName>
    </recommendedName>
</protein>
<feature type="transmembrane region" description="Helical" evidence="1">
    <location>
        <begin position="96"/>
        <end position="114"/>
    </location>
</feature>
<feature type="transmembrane region" description="Helical" evidence="1">
    <location>
        <begin position="12"/>
        <end position="35"/>
    </location>
</feature>
<dbReference type="RefSeq" id="WP_006673820.1">
    <property type="nucleotide sequence ID" value="NZ_AOMA01000145.1"/>
</dbReference>
<dbReference type="EMBL" id="AOMA01000145">
    <property type="protein sequence ID" value="EMA33104.1"/>
    <property type="molecule type" value="Genomic_DNA"/>
</dbReference>
<keyword evidence="1" id="KW-0472">Membrane</keyword>
<name>M0LL04_9EURY</name>
<evidence type="ECO:0000313" key="2">
    <source>
        <dbReference type="EMBL" id="EMA33104.1"/>
    </source>
</evidence>
<feature type="transmembrane region" description="Helical" evidence="1">
    <location>
        <begin position="55"/>
        <end position="75"/>
    </location>
</feature>
<dbReference type="AlphaFoldDB" id="M0LL04"/>
<feature type="transmembrane region" description="Helical" evidence="1">
    <location>
        <begin position="126"/>
        <end position="143"/>
    </location>
</feature>
<comment type="caution">
    <text evidence="2">The sequence shown here is derived from an EMBL/GenBank/DDBJ whole genome shotgun (WGS) entry which is preliminary data.</text>
</comment>
<dbReference type="eggNOG" id="ENOG502N63J">
    <property type="taxonomic scope" value="Archaea"/>
</dbReference>
<keyword evidence="3" id="KW-1185">Reference proteome</keyword>
<organism evidence="2 3">
    <name type="scientific">Halobiforma nitratireducens JCM 10879</name>
    <dbReference type="NCBI Taxonomy" id="1227454"/>
    <lineage>
        <taxon>Archaea</taxon>
        <taxon>Methanobacteriati</taxon>
        <taxon>Methanobacteriota</taxon>
        <taxon>Stenosarchaea group</taxon>
        <taxon>Halobacteria</taxon>
        <taxon>Halobacteriales</taxon>
        <taxon>Natrialbaceae</taxon>
        <taxon>Halobiforma</taxon>
    </lineage>
</organism>
<accession>M0LL04</accession>
<sequence length="157" mass="16274">MYVSVSNQSLVTTTVTYVGTVILIGFPVATVLNVILGTAAETLNLESLTTVPGSILIPGVSLVIGLQLAMEAAIIQLSGIDALGRGSVRIAIIRHLVFAVAAASVLIGTIWAGATLVHAESQPSQIVLGMLVALAAFTVLFRASRSFFAGMRLGRNK</sequence>
<keyword evidence="1" id="KW-0812">Transmembrane</keyword>